<proteinExistence type="predicted"/>
<comment type="caution">
    <text evidence="6">The sequence shown here is derived from an EMBL/GenBank/DDBJ whole genome shotgun (WGS) entry which is preliminary data.</text>
</comment>
<dbReference type="FunFam" id="3.40.50.920:FF:000001">
    <property type="entry name" value="Pyruvate dehydrogenase E1 beta subunit"/>
    <property type="match status" value="1"/>
</dbReference>
<dbReference type="CDD" id="cd07036">
    <property type="entry name" value="TPP_PYR_E1-PDHc-beta_like"/>
    <property type="match status" value="1"/>
</dbReference>
<feature type="compositionally biased region" description="Basic and acidic residues" evidence="4">
    <location>
        <begin position="1"/>
        <end position="16"/>
    </location>
</feature>
<dbReference type="EC" id="1.2.4.4" evidence="2"/>
<dbReference type="Pfam" id="PF02780">
    <property type="entry name" value="Transketolase_C"/>
    <property type="match status" value="1"/>
</dbReference>
<dbReference type="Pfam" id="PF00676">
    <property type="entry name" value="E1_dh"/>
    <property type="match status" value="1"/>
</dbReference>
<dbReference type="Gene3D" id="3.40.50.970">
    <property type="match status" value="2"/>
</dbReference>
<dbReference type="GO" id="GO:0003863">
    <property type="term" value="F:branched-chain 2-oxo acid dehydrogenase activity"/>
    <property type="evidence" value="ECO:0007669"/>
    <property type="project" value="UniProtKB-EC"/>
</dbReference>
<name>A0A0W8FXQ0_9ZZZZ</name>
<evidence type="ECO:0000256" key="3">
    <source>
        <dbReference type="ARBA" id="ARBA00023002"/>
    </source>
</evidence>
<dbReference type="EMBL" id="LNQE01000641">
    <property type="protein sequence ID" value="KUG25612.1"/>
    <property type="molecule type" value="Genomic_DNA"/>
</dbReference>
<evidence type="ECO:0000256" key="2">
    <source>
        <dbReference type="ARBA" id="ARBA00012277"/>
    </source>
</evidence>
<dbReference type="PANTHER" id="PTHR42980">
    <property type="entry name" value="2-OXOISOVALERATE DEHYDROGENASE SUBUNIT BETA-RELATED"/>
    <property type="match status" value="1"/>
</dbReference>
<dbReference type="GO" id="GO:0007584">
    <property type="term" value="P:response to nutrient"/>
    <property type="evidence" value="ECO:0007669"/>
    <property type="project" value="TreeGrafter"/>
</dbReference>
<accession>A0A0W8FXQ0</accession>
<evidence type="ECO:0000259" key="5">
    <source>
        <dbReference type="SMART" id="SM00861"/>
    </source>
</evidence>
<evidence type="ECO:0000256" key="4">
    <source>
        <dbReference type="SAM" id="MobiDB-lite"/>
    </source>
</evidence>
<feature type="region of interest" description="Disordered" evidence="4">
    <location>
        <begin position="1"/>
        <end position="31"/>
    </location>
</feature>
<dbReference type="InterPro" id="IPR033248">
    <property type="entry name" value="Transketolase_C"/>
</dbReference>
<evidence type="ECO:0000256" key="1">
    <source>
        <dbReference type="ARBA" id="ARBA00001964"/>
    </source>
</evidence>
<dbReference type="InterPro" id="IPR005475">
    <property type="entry name" value="Transketolase-like_Pyr-bd"/>
</dbReference>
<evidence type="ECO:0000313" key="6">
    <source>
        <dbReference type="EMBL" id="KUG25612.1"/>
    </source>
</evidence>
<dbReference type="Gene3D" id="3.40.50.920">
    <property type="match status" value="1"/>
</dbReference>
<protein>
    <recommendedName>
        <fullName evidence="2">3-methyl-2-oxobutanoate dehydrogenase (2-methylpropanoyl-transferring)</fullName>
        <ecNumber evidence="2">1.2.4.4</ecNumber>
    </recommendedName>
</protein>
<dbReference type="SUPFAM" id="SSF52518">
    <property type="entry name" value="Thiamin diphosphate-binding fold (THDP-binding)"/>
    <property type="match status" value="2"/>
</dbReference>
<dbReference type="InterPro" id="IPR029061">
    <property type="entry name" value="THDP-binding"/>
</dbReference>
<dbReference type="AlphaFoldDB" id="A0A0W8FXQ0"/>
<gene>
    <name evidence="6" type="ORF">ASZ90_004562</name>
</gene>
<keyword evidence="3 6" id="KW-0560">Oxidoreductase</keyword>
<dbReference type="SMART" id="SM00861">
    <property type="entry name" value="Transket_pyr"/>
    <property type="match status" value="1"/>
</dbReference>
<sequence length="702" mass="78182">MTRNNKLDSLTEEKKTSNKKNGKAPTGKIDHLGGMTKEELMNILRIMSLSRQMDNKIMNLLRQGKVFFHIAGSGHEATQVAFGLAMKKKVDWAFPYYRDMAFMLALGTKIEDVFLAQMGKADDPMTGGRQMPCHYSSKELNVPTQSSPTGTQFLQAVGVALAARKRGENTVVYVSAGEGTTSEGEFYEAVNWASREKLPVVFVIQNNKWAISVPVQGQNSGKNNSVAEMMKGHENLLRMEVDGTDFLKVNAAAQSAFKYARQGKGPALIEAHVVRLLSHSSSDDQKKYRPQDSLQEDLKKDPIEIFANKLIEKGILTELAYEEFKKEIKNHVDEAADWALKQADPEPETAVKYVLDESGKREKLDYEKGKLDGQPVVMVDSINHALREEMERNDKIYVFGEDVADGKGGVFSATKGLSTQFGNDRVFNSPLAEASIMGVAIGMALKGLKPCVEIQFGDYIWPAFMQMRDELVMYRYRSNNLFEAPVVTRVAVGGYIHGGLYHSQNIEGFYAHMPGLLIAYPSNARDAKGLLKTALRLNDPVLFLEHKGLYRQSHSTTPEPSAEYLLPFGKANVVKEGNDLTIITWGAIVHEAKFAVKKVEEEEGCSIEVIDIRTIHPLDEETIYNSVRKTGKAIIMHEDTLTAGFGAEIAARISANCFESLDGPVMRVGAKDTPIPYHPNLENYILPTRNNIVESIREIIRY</sequence>
<dbReference type="InterPro" id="IPR001017">
    <property type="entry name" value="DH_E1"/>
</dbReference>
<organism evidence="6">
    <name type="scientific">hydrocarbon metagenome</name>
    <dbReference type="NCBI Taxonomy" id="938273"/>
    <lineage>
        <taxon>unclassified sequences</taxon>
        <taxon>metagenomes</taxon>
        <taxon>ecological metagenomes</taxon>
    </lineage>
</organism>
<dbReference type="PANTHER" id="PTHR42980:SF1">
    <property type="entry name" value="2-OXOISOVALERATE DEHYDROGENASE SUBUNIT BETA, MITOCHONDRIAL"/>
    <property type="match status" value="1"/>
</dbReference>
<dbReference type="SUPFAM" id="SSF52922">
    <property type="entry name" value="TK C-terminal domain-like"/>
    <property type="match status" value="1"/>
</dbReference>
<reference evidence="6" key="1">
    <citation type="journal article" date="2015" name="Proc. Natl. Acad. Sci. U.S.A.">
        <title>Networks of energetic and metabolic interactions define dynamics in microbial communities.</title>
        <authorList>
            <person name="Embree M."/>
            <person name="Liu J.K."/>
            <person name="Al-Bassam M.M."/>
            <person name="Zengler K."/>
        </authorList>
    </citation>
    <scope>NUCLEOTIDE SEQUENCE</scope>
</reference>
<feature type="domain" description="Transketolase-like pyrimidine-binding" evidence="5">
    <location>
        <begin position="376"/>
        <end position="552"/>
    </location>
</feature>
<dbReference type="InterPro" id="IPR009014">
    <property type="entry name" value="Transketo_C/PFOR_II"/>
</dbReference>
<dbReference type="CDD" id="cd02000">
    <property type="entry name" value="TPP_E1_PDC_ADC_BCADC"/>
    <property type="match status" value="1"/>
</dbReference>
<comment type="cofactor">
    <cofactor evidence="1">
        <name>thiamine diphosphate</name>
        <dbReference type="ChEBI" id="CHEBI:58937"/>
    </cofactor>
</comment>
<dbReference type="GO" id="GO:0009083">
    <property type="term" value="P:branched-chain amino acid catabolic process"/>
    <property type="evidence" value="ECO:0007669"/>
    <property type="project" value="TreeGrafter"/>
</dbReference>
<dbReference type="FunFam" id="3.40.50.970:FF:000001">
    <property type="entry name" value="Pyruvate dehydrogenase E1 beta subunit"/>
    <property type="match status" value="1"/>
</dbReference>
<dbReference type="Pfam" id="PF02779">
    <property type="entry name" value="Transket_pyr"/>
    <property type="match status" value="1"/>
</dbReference>